<dbReference type="RefSeq" id="WP_193994731.1">
    <property type="nucleotide sequence ID" value="NZ_JADEXP010000202.1"/>
</dbReference>
<evidence type="ECO:0000313" key="1">
    <source>
        <dbReference type="EMBL" id="MBE9068797.1"/>
    </source>
</evidence>
<evidence type="ECO:0000313" key="2">
    <source>
        <dbReference type="Proteomes" id="UP000615026"/>
    </source>
</evidence>
<name>A0A929FB34_LEPEC</name>
<keyword evidence="2" id="KW-1185">Reference proteome</keyword>
<evidence type="ECO:0008006" key="3">
    <source>
        <dbReference type="Google" id="ProtNLM"/>
    </source>
</evidence>
<comment type="caution">
    <text evidence="1">The sequence shown here is derived from an EMBL/GenBank/DDBJ whole genome shotgun (WGS) entry which is preliminary data.</text>
</comment>
<dbReference type="AlphaFoldDB" id="A0A929FB34"/>
<reference evidence="1" key="1">
    <citation type="submission" date="2020-10" db="EMBL/GenBank/DDBJ databases">
        <authorList>
            <person name="Castelo-Branco R."/>
            <person name="Eusebio N."/>
            <person name="Adriana R."/>
            <person name="Vieira A."/>
            <person name="Brugerolle De Fraissinette N."/>
            <person name="Rezende De Castro R."/>
            <person name="Schneider M.P."/>
            <person name="Vasconcelos V."/>
            <person name="Leao P.N."/>
        </authorList>
    </citation>
    <scope>NUCLEOTIDE SEQUENCE</scope>
    <source>
        <strain evidence="1">LEGE 11479</strain>
    </source>
</reference>
<protein>
    <recommendedName>
        <fullName evidence="3">DUF928 domain-containing protein</fullName>
    </recommendedName>
</protein>
<dbReference type="EMBL" id="JADEXP010000202">
    <property type="protein sequence ID" value="MBE9068797.1"/>
    <property type="molecule type" value="Genomic_DNA"/>
</dbReference>
<accession>A0A929FB34</accession>
<proteinExistence type="predicted"/>
<sequence length="264" mass="28905">MNFEGKSICQVGVITGLMLAIGLAADVQAQQASYGFLKKLDKVWDRVVRDDEHKEPPQSSQASSGIRNRLENIWSRIVRQDEYKEPPQTSRGDLCAIAPSVPGAETSTIWHNQPVIALQPGSVEKVSLRVADSEEAFWDYVLSDDDNHVVYDGEPLMPGQTYVVGLHAIADFGPTSEAEFEVLPTAIRALINNGLRVAVLEDDPIFEAVSDSEKQAIQQAEYFAERGLPYDAIQAMFSVSSPSAALLAGQEQMLKETCQPAPTD</sequence>
<gene>
    <name evidence="1" type="ORF">IQ260_19310</name>
</gene>
<dbReference type="Proteomes" id="UP000615026">
    <property type="component" value="Unassembled WGS sequence"/>
</dbReference>
<organism evidence="1 2">
    <name type="scientific">Leptolyngbya cf. ectocarpi LEGE 11479</name>
    <dbReference type="NCBI Taxonomy" id="1828722"/>
    <lineage>
        <taxon>Bacteria</taxon>
        <taxon>Bacillati</taxon>
        <taxon>Cyanobacteriota</taxon>
        <taxon>Cyanophyceae</taxon>
        <taxon>Leptolyngbyales</taxon>
        <taxon>Leptolyngbyaceae</taxon>
        <taxon>Leptolyngbya group</taxon>
        <taxon>Leptolyngbya</taxon>
    </lineage>
</organism>